<name>A0A3Q2QH31_FUNHE</name>
<dbReference type="AlphaFoldDB" id="A0A3Q2QH31"/>
<reference evidence="1" key="1">
    <citation type="submission" date="2025-08" db="UniProtKB">
        <authorList>
            <consortium name="Ensembl"/>
        </authorList>
    </citation>
    <scope>IDENTIFICATION</scope>
</reference>
<evidence type="ECO:0000313" key="1">
    <source>
        <dbReference type="Ensembl" id="ENSFHEP00000026154.1"/>
    </source>
</evidence>
<dbReference type="Ensembl" id="ENSFHET00000003426.1">
    <property type="protein sequence ID" value="ENSFHEP00000026154.1"/>
    <property type="gene ID" value="ENSFHEG00000008810.1"/>
</dbReference>
<keyword evidence="2" id="KW-1185">Reference proteome</keyword>
<dbReference type="Proteomes" id="UP000265000">
    <property type="component" value="Unplaced"/>
</dbReference>
<proteinExistence type="predicted"/>
<organism evidence="1 2">
    <name type="scientific">Fundulus heteroclitus</name>
    <name type="common">Killifish</name>
    <name type="synonym">Mummichog</name>
    <dbReference type="NCBI Taxonomy" id="8078"/>
    <lineage>
        <taxon>Eukaryota</taxon>
        <taxon>Metazoa</taxon>
        <taxon>Chordata</taxon>
        <taxon>Craniata</taxon>
        <taxon>Vertebrata</taxon>
        <taxon>Euteleostomi</taxon>
        <taxon>Actinopterygii</taxon>
        <taxon>Neopterygii</taxon>
        <taxon>Teleostei</taxon>
        <taxon>Neoteleostei</taxon>
        <taxon>Acanthomorphata</taxon>
        <taxon>Ovalentaria</taxon>
        <taxon>Atherinomorphae</taxon>
        <taxon>Cyprinodontiformes</taxon>
        <taxon>Fundulidae</taxon>
        <taxon>Fundulus</taxon>
    </lineage>
</organism>
<accession>A0A3Q2QH31</accession>
<reference evidence="1" key="2">
    <citation type="submission" date="2025-09" db="UniProtKB">
        <authorList>
            <consortium name="Ensembl"/>
        </authorList>
    </citation>
    <scope>IDENTIFICATION</scope>
</reference>
<protein>
    <submittedName>
        <fullName evidence="1">Uncharacterized protein</fullName>
    </submittedName>
</protein>
<evidence type="ECO:0000313" key="2">
    <source>
        <dbReference type="Proteomes" id="UP000265000"/>
    </source>
</evidence>
<sequence>MVTRAVKEQAEEYETRTENNIDFSVVGGNVSVFLPSGKNKTAPVLTLLHNLSCFRALCSSAAKESSLFL</sequence>